<dbReference type="PANTHER" id="PTHR32208">
    <property type="entry name" value="SECRETED PROTEIN-RELATED"/>
    <property type="match status" value="1"/>
</dbReference>
<dbReference type="SMART" id="SM00612">
    <property type="entry name" value="Kelch"/>
    <property type="match status" value="2"/>
</dbReference>
<dbReference type="OrthoDB" id="2019572at2759"/>
<dbReference type="Pfam" id="PF00754">
    <property type="entry name" value="F5_F8_type_C"/>
    <property type="match status" value="1"/>
</dbReference>
<keyword evidence="1" id="KW-0732">Signal</keyword>
<dbReference type="InterPro" id="IPR011043">
    <property type="entry name" value="Gal_Oxase/kelch_b-propeller"/>
</dbReference>
<gene>
    <name evidence="3" type="ORF">EJ02DRAFT_505514</name>
</gene>
<feature type="signal peptide" evidence="1">
    <location>
        <begin position="1"/>
        <end position="23"/>
    </location>
</feature>
<evidence type="ECO:0000313" key="3">
    <source>
        <dbReference type="EMBL" id="KAF1938252.1"/>
    </source>
</evidence>
<evidence type="ECO:0000256" key="1">
    <source>
        <dbReference type="SAM" id="SignalP"/>
    </source>
</evidence>
<dbReference type="Proteomes" id="UP000800038">
    <property type="component" value="Unassembled WGS sequence"/>
</dbReference>
<accession>A0A6A5SEG2</accession>
<dbReference type="Gene3D" id="2.130.10.80">
    <property type="entry name" value="Galactose oxidase/kelch, beta-propeller"/>
    <property type="match status" value="2"/>
</dbReference>
<dbReference type="InterPro" id="IPR008979">
    <property type="entry name" value="Galactose-bd-like_sf"/>
</dbReference>
<reference evidence="3" key="1">
    <citation type="journal article" date="2020" name="Stud. Mycol.">
        <title>101 Dothideomycetes genomes: a test case for predicting lifestyles and emergence of pathogens.</title>
        <authorList>
            <person name="Haridas S."/>
            <person name="Albert R."/>
            <person name="Binder M."/>
            <person name="Bloem J."/>
            <person name="Labutti K."/>
            <person name="Salamov A."/>
            <person name="Andreopoulos B."/>
            <person name="Baker S."/>
            <person name="Barry K."/>
            <person name="Bills G."/>
            <person name="Bluhm B."/>
            <person name="Cannon C."/>
            <person name="Castanera R."/>
            <person name="Culley D."/>
            <person name="Daum C."/>
            <person name="Ezra D."/>
            <person name="Gonzalez J."/>
            <person name="Henrissat B."/>
            <person name="Kuo A."/>
            <person name="Liang C."/>
            <person name="Lipzen A."/>
            <person name="Lutzoni F."/>
            <person name="Magnuson J."/>
            <person name="Mondo S."/>
            <person name="Nolan M."/>
            <person name="Ohm R."/>
            <person name="Pangilinan J."/>
            <person name="Park H.-J."/>
            <person name="Ramirez L."/>
            <person name="Alfaro M."/>
            <person name="Sun H."/>
            <person name="Tritt A."/>
            <person name="Yoshinaga Y."/>
            <person name="Zwiers L.-H."/>
            <person name="Turgeon B."/>
            <person name="Goodwin S."/>
            <person name="Spatafora J."/>
            <person name="Crous P."/>
            <person name="Grigoriev I."/>
        </authorList>
    </citation>
    <scope>NUCLEOTIDE SEQUENCE</scope>
    <source>
        <strain evidence="3">CBS 161.51</strain>
    </source>
</reference>
<proteinExistence type="predicted"/>
<dbReference type="Gene3D" id="2.60.40.10">
    <property type="entry name" value="Immunoglobulins"/>
    <property type="match status" value="1"/>
</dbReference>
<dbReference type="EMBL" id="ML976110">
    <property type="protein sequence ID" value="KAF1938252.1"/>
    <property type="molecule type" value="Genomic_DNA"/>
</dbReference>
<dbReference type="InterPro" id="IPR013783">
    <property type="entry name" value="Ig-like_fold"/>
</dbReference>
<dbReference type="SUPFAM" id="SSF49785">
    <property type="entry name" value="Galactose-binding domain-like"/>
    <property type="match status" value="1"/>
</dbReference>
<dbReference type="SUPFAM" id="SSF50965">
    <property type="entry name" value="Galactose oxidase, central domain"/>
    <property type="match status" value="1"/>
</dbReference>
<dbReference type="InterPro" id="IPR006652">
    <property type="entry name" value="Kelch_1"/>
</dbReference>
<dbReference type="InterPro" id="IPR037293">
    <property type="entry name" value="Gal_Oxidase_central_sf"/>
</dbReference>
<dbReference type="SUPFAM" id="SSF81296">
    <property type="entry name" value="E set domains"/>
    <property type="match status" value="1"/>
</dbReference>
<organism evidence="3 4">
    <name type="scientific">Clathrospora elynae</name>
    <dbReference type="NCBI Taxonomy" id="706981"/>
    <lineage>
        <taxon>Eukaryota</taxon>
        <taxon>Fungi</taxon>
        <taxon>Dikarya</taxon>
        <taxon>Ascomycota</taxon>
        <taxon>Pezizomycotina</taxon>
        <taxon>Dothideomycetes</taxon>
        <taxon>Pleosporomycetidae</taxon>
        <taxon>Pleosporales</taxon>
        <taxon>Diademaceae</taxon>
        <taxon>Clathrospora</taxon>
    </lineage>
</organism>
<protein>
    <submittedName>
        <fullName evidence="3">Galactose oxidase</fullName>
    </submittedName>
</protein>
<keyword evidence="4" id="KW-1185">Reference proteome</keyword>
<dbReference type="InterPro" id="IPR000421">
    <property type="entry name" value="FA58C"/>
</dbReference>
<dbReference type="Pfam" id="PF09118">
    <property type="entry name" value="GO-like_E_set"/>
    <property type="match status" value="1"/>
</dbReference>
<evidence type="ECO:0000259" key="2">
    <source>
        <dbReference type="PROSITE" id="PS50022"/>
    </source>
</evidence>
<name>A0A6A5SEG2_9PLEO</name>
<feature type="chain" id="PRO_5025648156" evidence="1">
    <location>
        <begin position="24"/>
        <end position="589"/>
    </location>
</feature>
<evidence type="ECO:0000313" key="4">
    <source>
        <dbReference type="Proteomes" id="UP000800038"/>
    </source>
</evidence>
<feature type="domain" description="F5/8 type C" evidence="2">
    <location>
        <begin position="16"/>
        <end position="163"/>
    </location>
</feature>
<dbReference type="Gene3D" id="2.60.120.260">
    <property type="entry name" value="Galactose-binding domain-like"/>
    <property type="match status" value="1"/>
</dbReference>
<sequence length="589" mass="62674">MAYRTSISVYLFHALLFTTFANSASVAISRSGWTATADSFQSGNEPAKALYANAASFWHSQYSPTPVGPLSHWIVVDMRAVYNINAISIQLRPSDSANGRIGGHRIEVSTDNSTWQITAVGKYNNDATTKKTVFVTRPARFVRITATSEAQGANNQWTAIAEVNISQETSAYAPPAPGKGSWEKTVEFPLIPAAVSLLTDRKVLMWSAFAKDNFGGQKGFTQTGIYDPGTAESSQLNVSNTQHDMFCPGILLDFNGNVVVTGGSNVAKTSIYDLSSDVWSGAANMKIARGYQASATCSDGRIFTIGGEWSGGSGDKNGEIYNPTTNTCTTGAGIRLDDGHAMNGNAVMYDAPAGKILTAGGAPDYEDSDARTNAYIITIDAPKTNPTVTKTQNMAYARGFAFGVALPDGTVLVLDEQAHVKPFRDDTAVFVPEPSDPVTGTWTKLNPHVIPRNYHSVAILLSDATIFHGGGGLCGPCTQYGGVPESNHLDAEIFVPPYLLNSDRTRRMRPIISTVAASVRLGASLSVTTGGAVAKFSMRRIPLTMEGSGRSYTVSIPGDPGVALPGYWLLFAIDSNGTPSVGKFIKVTV</sequence>
<dbReference type="CDD" id="cd02851">
    <property type="entry name" value="E_set_GO_C"/>
    <property type="match status" value="1"/>
</dbReference>
<dbReference type="InterPro" id="IPR015202">
    <property type="entry name" value="GO-like_E_set"/>
</dbReference>
<dbReference type="Pfam" id="PF01344">
    <property type="entry name" value="Kelch_1"/>
    <property type="match status" value="1"/>
</dbReference>
<dbReference type="PROSITE" id="PS50022">
    <property type="entry name" value="FA58C_3"/>
    <property type="match status" value="1"/>
</dbReference>
<dbReference type="InterPro" id="IPR014756">
    <property type="entry name" value="Ig_E-set"/>
</dbReference>
<dbReference type="PANTHER" id="PTHR32208:SF68">
    <property type="entry name" value="GALACTOSE OXIDASE"/>
    <property type="match status" value="1"/>
</dbReference>
<dbReference type="AlphaFoldDB" id="A0A6A5SEG2"/>